<protein>
    <submittedName>
        <fullName evidence="2">Uncharacterized protein</fullName>
    </submittedName>
</protein>
<dbReference type="OrthoDB" id="4307708at2"/>
<dbReference type="EMBL" id="FNIE01000009">
    <property type="protein sequence ID" value="SDO36100.1"/>
    <property type="molecule type" value="Genomic_DNA"/>
</dbReference>
<dbReference type="RefSeq" id="WP_143031725.1">
    <property type="nucleotide sequence ID" value="NZ_FNIE01000009.1"/>
</dbReference>
<evidence type="ECO:0000313" key="3">
    <source>
        <dbReference type="Proteomes" id="UP000199341"/>
    </source>
</evidence>
<dbReference type="AlphaFoldDB" id="A0A1H0IXX4"/>
<organism evidence="2 3">
    <name type="scientific">Actinacidiphila guanduensis</name>
    <dbReference type="NCBI Taxonomy" id="310781"/>
    <lineage>
        <taxon>Bacteria</taxon>
        <taxon>Bacillati</taxon>
        <taxon>Actinomycetota</taxon>
        <taxon>Actinomycetes</taxon>
        <taxon>Kitasatosporales</taxon>
        <taxon>Streptomycetaceae</taxon>
        <taxon>Actinacidiphila</taxon>
    </lineage>
</organism>
<evidence type="ECO:0000313" key="2">
    <source>
        <dbReference type="EMBL" id="SDO36100.1"/>
    </source>
</evidence>
<evidence type="ECO:0000256" key="1">
    <source>
        <dbReference type="SAM" id="MobiDB-lite"/>
    </source>
</evidence>
<dbReference type="Proteomes" id="UP000199341">
    <property type="component" value="Unassembled WGS sequence"/>
</dbReference>
<proteinExistence type="predicted"/>
<sequence>MRDWLSRKGSRLLDMMSQRRRLAKYADPGAHRRGAPERDSGLPINHTRTPMGPMGGGPFHN</sequence>
<name>A0A1H0IXX4_9ACTN</name>
<keyword evidence="3" id="KW-1185">Reference proteome</keyword>
<accession>A0A1H0IXX4</accession>
<dbReference type="STRING" id="310781.SAMN05216259_109154"/>
<reference evidence="2 3" key="1">
    <citation type="submission" date="2016-10" db="EMBL/GenBank/DDBJ databases">
        <authorList>
            <person name="de Groot N.N."/>
        </authorList>
    </citation>
    <scope>NUCLEOTIDE SEQUENCE [LARGE SCALE GENOMIC DNA]</scope>
    <source>
        <strain evidence="2 3">CGMCC 4.2022</strain>
    </source>
</reference>
<gene>
    <name evidence="2" type="ORF">SAMN05216259_109154</name>
</gene>
<feature type="region of interest" description="Disordered" evidence="1">
    <location>
        <begin position="24"/>
        <end position="61"/>
    </location>
</feature>